<dbReference type="InterPro" id="IPR010754">
    <property type="entry name" value="OPA3-like"/>
</dbReference>
<dbReference type="PANTHER" id="PTHR12499:SF0">
    <property type="entry name" value="OPTIC ATROPHY 3 PROTEIN"/>
    <property type="match status" value="1"/>
</dbReference>
<organism evidence="4 5">
    <name type="scientific">Rotaria magnacalcarata</name>
    <dbReference type="NCBI Taxonomy" id="392030"/>
    <lineage>
        <taxon>Eukaryota</taxon>
        <taxon>Metazoa</taxon>
        <taxon>Spiralia</taxon>
        <taxon>Gnathifera</taxon>
        <taxon>Rotifera</taxon>
        <taxon>Eurotatoria</taxon>
        <taxon>Bdelloidea</taxon>
        <taxon>Philodinida</taxon>
        <taxon>Philodinidae</taxon>
        <taxon>Rotaria</taxon>
    </lineage>
</organism>
<dbReference type="GO" id="GO:0019216">
    <property type="term" value="P:regulation of lipid metabolic process"/>
    <property type="evidence" value="ECO:0007669"/>
    <property type="project" value="TreeGrafter"/>
</dbReference>
<evidence type="ECO:0000256" key="1">
    <source>
        <dbReference type="ARBA" id="ARBA00007584"/>
    </source>
</evidence>
<feature type="region of interest" description="Disordered" evidence="3">
    <location>
        <begin position="463"/>
        <end position="489"/>
    </location>
</feature>
<evidence type="ECO:0000256" key="3">
    <source>
        <dbReference type="SAM" id="MobiDB-lite"/>
    </source>
</evidence>
<dbReference type="GO" id="GO:0005739">
    <property type="term" value="C:mitochondrion"/>
    <property type="evidence" value="ECO:0007669"/>
    <property type="project" value="TreeGrafter"/>
</dbReference>
<comment type="similarity">
    <text evidence="1">Belongs to the OPA3 family.</text>
</comment>
<evidence type="ECO:0000256" key="2">
    <source>
        <dbReference type="ARBA" id="ARBA00023054"/>
    </source>
</evidence>
<dbReference type="Pfam" id="PF07047">
    <property type="entry name" value="OPA3"/>
    <property type="match status" value="1"/>
</dbReference>
<evidence type="ECO:0000313" key="4">
    <source>
        <dbReference type="EMBL" id="CAF3924602.1"/>
    </source>
</evidence>
<feature type="region of interest" description="Disordered" evidence="3">
    <location>
        <begin position="216"/>
        <end position="250"/>
    </location>
</feature>
<protein>
    <submittedName>
        <fullName evidence="4">Uncharacterized protein</fullName>
    </submittedName>
</protein>
<evidence type="ECO:0000313" key="5">
    <source>
        <dbReference type="Proteomes" id="UP000676336"/>
    </source>
</evidence>
<dbReference type="EMBL" id="CAJOBI010002340">
    <property type="protein sequence ID" value="CAF3924602.1"/>
    <property type="molecule type" value="Genomic_DNA"/>
</dbReference>
<name>A0A8S2M588_9BILA</name>
<proteinExistence type="inferred from homology"/>
<accession>A0A8S2M588</accession>
<dbReference type="Proteomes" id="UP000676336">
    <property type="component" value="Unassembled WGS sequence"/>
</dbReference>
<gene>
    <name evidence="4" type="ORF">SMN809_LOCUS7855</name>
</gene>
<comment type="caution">
    <text evidence="4">The sequence shown here is derived from an EMBL/GenBank/DDBJ whole genome shotgun (WGS) entry which is preliminary data.</text>
</comment>
<keyword evidence="2" id="KW-0175">Coiled coil</keyword>
<feature type="region of interest" description="Disordered" evidence="3">
    <location>
        <begin position="380"/>
        <end position="411"/>
    </location>
</feature>
<feature type="compositionally biased region" description="Low complexity" evidence="3">
    <location>
        <begin position="383"/>
        <end position="392"/>
    </location>
</feature>
<dbReference type="AlphaFoldDB" id="A0A8S2M588"/>
<sequence>MAPFPLVKLAIVFFKQISKPLANQIKVRAKNSEFFKKYVCMPPAQFYHWYDVNLRMRMLGIETKKVAKMNEEAAVALGADILGEAVILSIAVAGLALEYARRSKNDTDKESRQLERLANLESKLGELEITITNQAAQMLELERLMHHSSSSPSKPSSSSSLLPAPITMSLADKVNKDDDFHSLSPPTNSDDNISEYDYNVHRLCSRDTTCNKNIDQHSTTNDITSKKVSNNSKPVKGDLRPMENQPGHQQKYDGLRWRRICCAPSCSIYLMGGIYFENWLCRKHYLLILETDLSNESDNSIIQDKARVTSRKTNLQRASTRQPSKKIQHHIRGDIMTHADGTRRKYDGVSWRPVCKSNNCKSYLVARGFCRRHDVEDRKRTSKSLSSLNNTSKQNTIPKSQLERSVRPTKIKPRKGEIRSVRQQWNGTKWYSLCHYDAEDCQRRSAGAKSGYLCEKHFEEFKNKQKDQTSTNDHNAALLSPTIKRKKCK</sequence>
<dbReference type="PANTHER" id="PTHR12499">
    <property type="entry name" value="OPTIC ATROPHY 3 PROTEIN OPA3"/>
    <property type="match status" value="1"/>
</dbReference>
<reference evidence="4" key="1">
    <citation type="submission" date="2021-02" db="EMBL/GenBank/DDBJ databases">
        <authorList>
            <person name="Nowell W R."/>
        </authorList>
    </citation>
    <scope>NUCLEOTIDE SEQUENCE</scope>
</reference>